<evidence type="ECO:0000313" key="2">
    <source>
        <dbReference type="Proteomes" id="UP001367676"/>
    </source>
</evidence>
<accession>A0AAN9TB49</accession>
<keyword evidence="2" id="KW-1185">Reference proteome</keyword>
<dbReference type="Proteomes" id="UP001367676">
    <property type="component" value="Unassembled WGS sequence"/>
</dbReference>
<reference evidence="1 2" key="1">
    <citation type="submission" date="2024-03" db="EMBL/GenBank/DDBJ databases">
        <title>Adaptation during the transition from Ophiocordyceps entomopathogen to insect associate is accompanied by gene loss and intensified selection.</title>
        <authorList>
            <person name="Ward C.M."/>
            <person name="Onetto C.A."/>
            <person name="Borneman A.R."/>
        </authorList>
    </citation>
    <scope>NUCLEOTIDE SEQUENCE [LARGE SCALE GENOMIC DNA]</scope>
    <source>
        <strain evidence="1">AWRI1</strain>
        <tissue evidence="1">Single Adult Female</tissue>
    </source>
</reference>
<sequence>MRAGAACLSITTRVSKSRRLFTRVPVEMEEIIIELPDLLTRCVQLLGTFVTQPSAFSSGSSSTNLYATVHQ</sequence>
<protein>
    <submittedName>
        <fullName evidence="1">Uncharacterized protein</fullName>
    </submittedName>
</protein>
<comment type="caution">
    <text evidence="1">The sequence shown here is derived from an EMBL/GenBank/DDBJ whole genome shotgun (WGS) entry which is preliminary data.</text>
</comment>
<proteinExistence type="predicted"/>
<name>A0AAN9TB49_9HEMI</name>
<dbReference type="AlphaFoldDB" id="A0AAN9TB49"/>
<organism evidence="1 2">
    <name type="scientific">Parthenolecanium corni</name>
    <dbReference type="NCBI Taxonomy" id="536013"/>
    <lineage>
        <taxon>Eukaryota</taxon>
        <taxon>Metazoa</taxon>
        <taxon>Ecdysozoa</taxon>
        <taxon>Arthropoda</taxon>
        <taxon>Hexapoda</taxon>
        <taxon>Insecta</taxon>
        <taxon>Pterygota</taxon>
        <taxon>Neoptera</taxon>
        <taxon>Paraneoptera</taxon>
        <taxon>Hemiptera</taxon>
        <taxon>Sternorrhyncha</taxon>
        <taxon>Coccoidea</taxon>
        <taxon>Coccidae</taxon>
        <taxon>Parthenolecanium</taxon>
    </lineage>
</organism>
<evidence type="ECO:0000313" key="1">
    <source>
        <dbReference type="EMBL" id="KAK7580530.1"/>
    </source>
</evidence>
<dbReference type="EMBL" id="JBBCAQ010000034">
    <property type="protein sequence ID" value="KAK7580530.1"/>
    <property type="molecule type" value="Genomic_DNA"/>
</dbReference>
<gene>
    <name evidence="1" type="ORF">V9T40_001159</name>
</gene>